<accession>A0AAU9EJH1</accession>
<evidence type="ECO:0000256" key="5">
    <source>
        <dbReference type="ARBA" id="ARBA00007837"/>
    </source>
</evidence>
<dbReference type="InterPro" id="IPR008279">
    <property type="entry name" value="PEP-util_enz_mobile_dom"/>
</dbReference>
<dbReference type="InterPro" id="IPR018274">
    <property type="entry name" value="PEP_util_AS"/>
</dbReference>
<evidence type="ECO:0000256" key="4">
    <source>
        <dbReference type="ARBA" id="ARBA00004496"/>
    </source>
</evidence>
<keyword evidence="11 17" id="KW-0808">Transferase</keyword>
<protein>
    <recommendedName>
        <fullName evidence="7 17">Phosphoenolpyruvate-protein phosphotransferase</fullName>
        <ecNumber evidence="6 17">2.7.3.9</ecNumber>
    </recommendedName>
    <alternativeName>
        <fullName evidence="16 17">Phosphotransferase system, enzyme I</fullName>
    </alternativeName>
</protein>
<evidence type="ECO:0000256" key="12">
    <source>
        <dbReference type="ARBA" id="ARBA00022683"/>
    </source>
</evidence>
<dbReference type="Gene3D" id="3.20.20.60">
    <property type="entry name" value="Phosphoenolpyruvate-binding domains"/>
    <property type="match status" value="1"/>
</dbReference>
<feature type="binding site" evidence="19">
    <location>
        <position position="460"/>
    </location>
    <ligand>
        <name>phosphoenolpyruvate</name>
        <dbReference type="ChEBI" id="CHEBI:58702"/>
    </ligand>
</feature>
<dbReference type="SUPFAM" id="SSF51621">
    <property type="entry name" value="Phosphoenolpyruvate/pyruvate domain"/>
    <property type="match status" value="1"/>
</dbReference>
<evidence type="ECO:0000256" key="20">
    <source>
        <dbReference type="PIRSR" id="PIRSR000732-3"/>
    </source>
</evidence>
<feature type="active site" description="Proton donor" evidence="18">
    <location>
        <position position="497"/>
    </location>
</feature>
<dbReference type="GO" id="GO:0008965">
    <property type="term" value="F:phosphoenolpyruvate-protein phosphotransferase activity"/>
    <property type="evidence" value="ECO:0007669"/>
    <property type="project" value="UniProtKB-EC"/>
</dbReference>
<evidence type="ECO:0000313" key="25">
    <source>
        <dbReference type="EMBL" id="BEP29733.1"/>
    </source>
</evidence>
<evidence type="ECO:0000256" key="17">
    <source>
        <dbReference type="PIRNR" id="PIRNR000732"/>
    </source>
</evidence>
<keyword evidence="9 17" id="KW-0963">Cytoplasm</keyword>
<dbReference type="InterPro" id="IPR000121">
    <property type="entry name" value="PEP_util_C"/>
</dbReference>
<dbReference type="Gene3D" id="3.50.30.10">
    <property type="entry name" value="Phosphohistidine domain"/>
    <property type="match status" value="1"/>
</dbReference>
<dbReference type="NCBIfam" id="TIGR01417">
    <property type="entry name" value="PTS_I_fam"/>
    <property type="match status" value="1"/>
</dbReference>
<name>A0AAU9EJH1_9FIRM</name>
<evidence type="ECO:0000256" key="19">
    <source>
        <dbReference type="PIRSR" id="PIRSR000732-2"/>
    </source>
</evidence>
<evidence type="ECO:0000256" key="10">
    <source>
        <dbReference type="ARBA" id="ARBA00022597"/>
    </source>
</evidence>
<dbReference type="RefSeq" id="WP_338535350.1">
    <property type="nucleotide sequence ID" value="NZ_AP028654.1"/>
</dbReference>
<dbReference type="Pfam" id="PF00391">
    <property type="entry name" value="PEP-utilizers"/>
    <property type="match status" value="1"/>
</dbReference>
<evidence type="ECO:0000259" key="24">
    <source>
        <dbReference type="Pfam" id="PF05524"/>
    </source>
</evidence>
<dbReference type="EMBL" id="AP028654">
    <property type="protein sequence ID" value="BEP29733.1"/>
    <property type="molecule type" value="Genomic_DNA"/>
</dbReference>
<evidence type="ECO:0000256" key="21">
    <source>
        <dbReference type="SAM" id="Coils"/>
    </source>
</evidence>
<dbReference type="InterPro" id="IPR024692">
    <property type="entry name" value="PTS_EI"/>
</dbReference>
<feature type="domain" description="PEP-utilising enzyme mobile" evidence="22">
    <location>
        <begin position="150"/>
        <end position="220"/>
    </location>
</feature>
<dbReference type="Pfam" id="PF05524">
    <property type="entry name" value="PEP-utilisers_N"/>
    <property type="match status" value="1"/>
</dbReference>
<dbReference type="AlphaFoldDB" id="A0AAU9EJH1"/>
<sequence length="564" mass="63418">MIKGLGASFGYALGKVFVLEEENIIEKITIKNVKKEIEKFEKAIDSCKLDLKDLIDTTKLTIGLEESKIFEAHLMMLEDPEFIDKSKELISSKKVNSAWAVSSVSKSFIEIFESIDDSYLKERAIDIKDVTKRLVDKLLDRNNEIYNRLGVIIVANDLAPSDTAKMDINKILGFITRNGGVTSHSAIVARTKGIPAIVGLGDDIENIKNGDIIAFDGNSGQIFINPSEEIKNKFIRLNDEYLEKKEELKTFIGKKTISKDGKVVEIGCNIGSPKDLEYVLDNDGEGIGLYRSEFLFMDRKKFPNEEEQFLSYKTVLEKMNGKPVVIRTLDVGGDKNISYIKIPKEDNPFLGYRAIRYCLKNPDIFKVQIRALLRASNYGNLKIMFPMISSIGEIRQAKTIIEECKKELENEGIILKNKYEVGIMIEIPSAAIISDLLAKEVDFFSIGTNDLIQYTSAVDRMNQTISELYTPFHPAVLRLIKLIIENGHKNNIWVGMCGSVSGNPELIPLLLGMGLDEFSMNPSKVLNSRKIISKTDAGFINEKIDEILNISDAFELRNTLKNIL</sequence>
<comment type="catalytic activity">
    <reaction evidence="1 17">
        <text>L-histidyl-[protein] + phosphoenolpyruvate = N(pros)-phospho-L-histidyl-[protein] + pyruvate</text>
        <dbReference type="Rhea" id="RHEA:23880"/>
        <dbReference type="Rhea" id="RHEA-COMP:9745"/>
        <dbReference type="Rhea" id="RHEA-COMP:9746"/>
        <dbReference type="ChEBI" id="CHEBI:15361"/>
        <dbReference type="ChEBI" id="CHEBI:29979"/>
        <dbReference type="ChEBI" id="CHEBI:58702"/>
        <dbReference type="ChEBI" id="CHEBI:64837"/>
        <dbReference type="EC" id="2.7.3.9"/>
    </reaction>
</comment>
<evidence type="ECO:0000256" key="6">
    <source>
        <dbReference type="ARBA" id="ARBA00012232"/>
    </source>
</evidence>
<evidence type="ECO:0000256" key="18">
    <source>
        <dbReference type="PIRSR" id="PIRSR000732-1"/>
    </source>
</evidence>
<dbReference type="InterPro" id="IPR008731">
    <property type="entry name" value="PTS_EIN"/>
</dbReference>
<evidence type="ECO:0000256" key="1">
    <source>
        <dbReference type="ARBA" id="ARBA00000683"/>
    </source>
</evidence>
<feature type="binding site" evidence="20">
    <location>
        <position position="450"/>
    </location>
    <ligand>
        <name>Mg(2+)</name>
        <dbReference type="ChEBI" id="CHEBI:18420"/>
    </ligand>
</feature>
<keyword evidence="12 17" id="KW-0598">Phosphotransferase system</keyword>
<dbReference type="EC" id="2.7.3.9" evidence="6 17"/>
<evidence type="ECO:0000256" key="11">
    <source>
        <dbReference type="ARBA" id="ARBA00022679"/>
    </source>
</evidence>
<keyword evidence="26" id="KW-1185">Reference proteome</keyword>
<keyword evidence="14 17" id="KW-0418">Kinase</keyword>
<dbReference type="PROSITE" id="PS00370">
    <property type="entry name" value="PEP_ENZYMES_PHOS_SITE"/>
    <property type="match status" value="1"/>
</dbReference>
<dbReference type="InterPro" id="IPR036618">
    <property type="entry name" value="PtsI_HPr-bd_sf"/>
</dbReference>
<dbReference type="InterPro" id="IPR015813">
    <property type="entry name" value="Pyrv/PenolPyrv_kinase-like_dom"/>
</dbReference>
<feature type="active site" description="Tele-phosphohistidine intermediate" evidence="18">
    <location>
        <position position="184"/>
    </location>
</feature>
<keyword evidence="8 17" id="KW-0813">Transport</keyword>
<keyword evidence="21" id="KW-0175">Coiled coil</keyword>
<evidence type="ECO:0000256" key="14">
    <source>
        <dbReference type="ARBA" id="ARBA00022777"/>
    </source>
</evidence>
<feature type="binding site" evidence="19">
    <location>
        <position position="291"/>
    </location>
    <ligand>
        <name>phosphoenolpyruvate</name>
        <dbReference type="ChEBI" id="CHEBI:58702"/>
    </ligand>
</feature>
<dbReference type="GO" id="GO:0016301">
    <property type="term" value="F:kinase activity"/>
    <property type="evidence" value="ECO:0007669"/>
    <property type="project" value="UniProtKB-KW"/>
</dbReference>
<evidence type="ECO:0000259" key="22">
    <source>
        <dbReference type="Pfam" id="PF00391"/>
    </source>
</evidence>
<dbReference type="GO" id="GO:0009401">
    <property type="term" value="P:phosphoenolpyruvate-dependent sugar phosphotransferase system"/>
    <property type="evidence" value="ECO:0007669"/>
    <property type="project" value="UniProtKB-KW"/>
</dbReference>
<comment type="cofactor">
    <cofactor evidence="2 17 20">
        <name>Mg(2+)</name>
        <dbReference type="ChEBI" id="CHEBI:18420"/>
    </cofactor>
</comment>
<feature type="binding site" evidence="19">
    <location>
        <begin position="449"/>
        <end position="450"/>
    </location>
    <ligand>
        <name>phosphoenolpyruvate</name>
        <dbReference type="ChEBI" id="CHEBI:58702"/>
    </ligand>
</feature>
<evidence type="ECO:0000256" key="9">
    <source>
        <dbReference type="ARBA" id="ARBA00022490"/>
    </source>
</evidence>
<evidence type="ECO:0000256" key="15">
    <source>
        <dbReference type="ARBA" id="ARBA00022842"/>
    </source>
</evidence>
<dbReference type="Pfam" id="PF02896">
    <property type="entry name" value="PEP-utilizers_C"/>
    <property type="match status" value="1"/>
</dbReference>
<dbReference type="KEGG" id="hprf:HLPR_20640"/>
<reference evidence="25 26" key="1">
    <citation type="submission" date="2023-08" db="EMBL/GenBank/DDBJ databases">
        <title>Helicovermis profunda gen. nov., sp. nov., a novel mesophilic, fermentative bacterium within the Bacillota from a deep-sea hydrothermal vent chimney.</title>
        <authorList>
            <person name="Miyazaki U."/>
            <person name="Mizutani D."/>
            <person name="Hashimoto Y."/>
            <person name="Tame A."/>
            <person name="Sawayama S."/>
            <person name="Miyazaki J."/>
            <person name="Takai K."/>
            <person name="Nakagawa S."/>
        </authorList>
    </citation>
    <scope>NUCLEOTIDE SEQUENCE [LARGE SCALE GENOMIC DNA]</scope>
    <source>
        <strain evidence="25 26">S502</strain>
    </source>
</reference>
<dbReference type="SUPFAM" id="SSF52009">
    <property type="entry name" value="Phosphohistidine domain"/>
    <property type="match status" value="1"/>
</dbReference>
<keyword evidence="10 17" id="KW-0762">Sugar transport</keyword>
<dbReference type="GO" id="GO:0046872">
    <property type="term" value="F:metal ion binding"/>
    <property type="evidence" value="ECO:0007669"/>
    <property type="project" value="UniProtKB-KW"/>
</dbReference>
<dbReference type="InterPro" id="IPR050499">
    <property type="entry name" value="PEP-utilizing_PTS_enzyme"/>
</dbReference>
<dbReference type="InterPro" id="IPR036637">
    <property type="entry name" value="Phosphohistidine_dom_sf"/>
</dbReference>
<dbReference type="InterPro" id="IPR040442">
    <property type="entry name" value="Pyrv_kinase-like_dom_sf"/>
</dbReference>
<evidence type="ECO:0000256" key="13">
    <source>
        <dbReference type="ARBA" id="ARBA00022723"/>
    </source>
</evidence>
<dbReference type="PANTHER" id="PTHR46244:SF3">
    <property type="entry name" value="PHOSPHOENOLPYRUVATE-PROTEIN PHOSPHOTRANSFERASE"/>
    <property type="match status" value="1"/>
</dbReference>
<evidence type="ECO:0000256" key="3">
    <source>
        <dbReference type="ARBA" id="ARBA00002728"/>
    </source>
</evidence>
<evidence type="ECO:0000313" key="26">
    <source>
        <dbReference type="Proteomes" id="UP001321786"/>
    </source>
</evidence>
<dbReference type="SUPFAM" id="SSF47831">
    <property type="entry name" value="Enzyme I of the PEP:sugar phosphotransferase system HPr-binding (sub)domain"/>
    <property type="match status" value="1"/>
</dbReference>
<feature type="binding site" evidence="20">
    <location>
        <position position="426"/>
    </location>
    <ligand>
        <name>Mg(2+)</name>
        <dbReference type="ChEBI" id="CHEBI:18420"/>
    </ligand>
</feature>
<dbReference type="Proteomes" id="UP001321786">
    <property type="component" value="Chromosome"/>
</dbReference>
<dbReference type="Gene3D" id="1.10.274.10">
    <property type="entry name" value="PtsI, HPr-binding domain"/>
    <property type="match status" value="1"/>
</dbReference>
<comment type="subcellular location">
    <subcellularLocation>
        <location evidence="4 17">Cytoplasm</location>
    </subcellularLocation>
</comment>
<dbReference type="PRINTS" id="PR01736">
    <property type="entry name" value="PHPHTRNFRASE"/>
</dbReference>
<organism evidence="25 26">
    <name type="scientific">Helicovermis profundi</name>
    <dbReference type="NCBI Taxonomy" id="3065157"/>
    <lineage>
        <taxon>Bacteria</taxon>
        <taxon>Bacillati</taxon>
        <taxon>Bacillota</taxon>
        <taxon>Clostridia</taxon>
        <taxon>Helicovermis</taxon>
    </lineage>
</organism>
<evidence type="ECO:0000256" key="8">
    <source>
        <dbReference type="ARBA" id="ARBA00022448"/>
    </source>
</evidence>
<feature type="domain" description="PEP-utilising enzyme C-terminal" evidence="23">
    <location>
        <begin position="246"/>
        <end position="535"/>
    </location>
</feature>
<comment type="similarity">
    <text evidence="5 17">Belongs to the PEP-utilizing enzyme family.</text>
</comment>
<dbReference type="InterPro" id="IPR006318">
    <property type="entry name" value="PTS_EI-like"/>
</dbReference>
<dbReference type="PIRSF" id="PIRSF000732">
    <property type="entry name" value="PTS_enzyme_I"/>
    <property type="match status" value="1"/>
</dbReference>
<evidence type="ECO:0000256" key="2">
    <source>
        <dbReference type="ARBA" id="ARBA00001946"/>
    </source>
</evidence>
<keyword evidence="13 17" id="KW-0479">Metal-binding</keyword>
<evidence type="ECO:0000256" key="16">
    <source>
        <dbReference type="ARBA" id="ARBA00033235"/>
    </source>
</evidence>
<dbReference type="GO" id="GO:0005737">
    <property type="term" value="C:cytoplasm"/>
    <property type="evidence" value="ECO:0007669"/>
    <property type="project" value="UniProtKB-SubCell"/>
</dbReference>
<keyword evidence="15 17" id="KW-0460">Magnesium</keyword>
<proteinExistence type="inferred from homology"/>
<comment type="function">
    <text evidence="3 17">General (non sugar-specific) component of the phosphoenolpyruvate-dependent sugar phosphotransferase system (sugar PTS). This major carbohydrate active-transport system catalyzes the phosphorylation of incoming sugar substrates concomitantly with their translocation across the cell membrane. Enzyme I transfers the phosphoryl group from phosphoenolpyruvate (PEP) to the phosphoryl carrier protein (HPr).</text>
</comment>
<evidence type="ECO:0000256" key="7">
    <source>
        <dbReference type="ARBA" id="ARBA00016544"/>
    </source>
</evidence>
<feature type="binding site" evidence="19">
    <location>
        <position position="327"/>
    </location>
    <ligand>
        <name>phosphoenolpyruvate</name>
        <dbReference type="ChEBI" id="CHEBI:58702"/>
    </ligand>
</feature>
<feature type="domain" description="Phosphotransferase system enzyme I N-terminal" evidence="24">
    <location>
        <begin position="3"/>
        <end position="123"/>
    </location>
</feature>
<dbReference type="PANTHER" id="PTHR46244">
    <property type="entry name" value="PHOSPHOENOLPYRUVATE-PROTEIN PHOSPHOTRANSFERASE"/>
    <property type="match status" value="1"/>
</dbReference>
<feature type="coiled-coil region" evidence="21">
    <location>
        <begin position="30"/>
        <end position="57"/>
    </location>
</feature>
<gene>
    <name evidence="25" type="primary">ptsP_2</name>
    <name evidence="25" type="ORF">HLPR_20640</name>
</gene>
<evidence type="ECO:0000259" key="23">
    <source>
        <dbReference type="Pfam" id="PF02896"/>
    </source>
</evidence>